<dbReference type="AlphaFoldDB" id="A0A151Z3R3"/>
<accession>A0A151Z3R3</accession>
<dbReference type="OrthoDB" id="24396at2759"/>
<gene>
    <name evidence="4" type="ORF">DLAC_11319</name>
</gene>
<feature type="chain" id="PRO_5007592812" evidence="2">
    <location>
        <begin position="23"/>
        <end position="1010"/>
    </location>
</feature>
<evidence type="ECO:0000256" key="1">
    <source>
        <dbReference type="SAM" id="Phobius"/>
    </source>
</evidence>
<keyword evidence="5" id="KW-1185">Reference proteome</keyword>
<keyword evidence="1" id="KW-0472">Membrane</keyword>
<feature type="transmembrane region" description="Helical" evidence="1">
    <location>
        <begin position="967"/>
        <end position="990"/>
    </location>
</feature>
<keyword evidence="2" id="KW-0732">Signal</keyword>
<dbReference type="InterPro" id="IPR057709">
    <property type="entry name" value="DUF7949"/>
</dbReference>
<organism evidence="4 5">
    <name type="scientific">Tieghemostelium lacteum</name>
    <name type="common">Slime mold</name>
    <name type="synonym">Dictyostelium lacteum</name>
    <dbReference type="NCBI Taxonomy" id="361077"/>
    <lineage>
        <taxon>Eukaryota</taxon>
        <taxon>Amoebozoa</taxon>
        <taxon>Evosea</taxon>
        <taxon>Eumycetozoa</taxon>
        <taxon>Dictyostelia</taxon>
        <taxon>Dictyosteliales</taxon>
        <taxon>Raperosteliaceae</taxon>
        <taxon>Tieghemostelium</taxon>
    </lineage>
</organism>
<name>A0A151Z3R3_TIELA</name>
<dbReference type="Proteomes" id="UP000076078">
    <property type="component" value="Unassembled WGS sequence"/>
</dbReference>
<feature type="signal peptide" evidence="2">
    <location>
        <begin position="1"/>
        <end position="22"/>
    </location>
</feature>
<dbReference type="Pfam" id="PF25820">
    <property type="entry name" value="DUF7949"/>
    <property type="match status" value="1"/>
</dbReference>
<keyword evidence="1" id="KW-1133">Transmembrane helix</keyword>
<evidence type="ECO:0000313" key="5">
    <source>
        <dbReference type="Proteomes" id="UP000076078"/>
    </source>
</evidence>
<evidence type="ECO:0000256" key="2">
    <source>
        <dbReference type="SAM" id="SignalP"/>
    </source>
</evidence>
<dbReference type="InParanoid" id="A0A151Z3R3"/>
<dbReference type="PANTHER" id="PTHR31378">
    <property type="entry name" value="EGF-LIKE DOMAIN-CONTAINING PROTEIN-RELATED-RELATED"/>
    <property type="match status" value="1"/>
</dbReference>
<dbReference type="EMBL" id="LODT01000051">
    <property type="protein sequence ID" value="KYQ88585.1"/>
    <property type="molecule type" value="Genomic_DNA"/>
</dbReference>
<protein>
    <submittedName>
        <fullName evidence="4">EGF-like domain-containing protein</fullName>
    </submittedName>
</protein>
<reference evidence="4 5" key="1">
    <citation type="submission" date="2015-12" db="EMBL/GenBank/DDBJ databases">
        <title>Dictyostelia acquired genes for synthesis and detection of signals that induce cell-type specialization by lateral gene transfer from prokaryotes.</title>
        <authorList>
            <person name="Gloeckner G."/>
            <person name="Schaap P."/>
        </authorList>
    </citation>
    <scope>NUCLEOTIDE SEQUENCE [LARGE SCALE GENOMIC DNA]</scope>
    <source>
        <strain evidence="4 5">TK</strain>
    </source>
</reference>
<evidence type="ECO:0000259" key="3">
    <source>
        <dbReference type="Pfam" id="PF25820"/>
    </source>
</evidence>
<comment type="caution">
    <text evidence="4">The sequence shown here is derived from an EMBL/GenBank/DDBJ whole genome shotgun (WGS) entry which is preliminary data.</text>
</comment>
<sequence>MNYSYIIRLTLVLAFLFSLTSADLDGAQLSALQTVNNVLSQTWDVSSAATVCTANINFIKCDTLGTVVKNLYIKKNPPTSVAIPNALFQLVNLSTLYADQQISPYNIQIGSTFWDGIGSLTSLQMLVLNTISEDIPANINTLLPPSLYYITIYEFYYSYPQSLFYNPKISNIGLGSFNKVIVNIFPATIPGVSQISSLATSVMGNFNLAGNNFTNLYDLNFKYRGSTNPMTYNWFDTWTAKRLFMEFVDIPASSLFSSIFSMNSLIYFRLYANSKLNINNEVYDFSHLPGFFLELENVNQLPNLQYPGIKLHNTSSSNLYLTSCTIDFTKIDILSIPNLNIKSSTFNNGLPDGDYSKMKSLTIDSMPTYTGPITNSVCSLPTLIALTVTNTGITTIPSCYLCQWGNPQLTSQFANNPSLNPTRSCPNLEVTNYTSLIPTKDGVMEIYGVDLGWVIYDETGDVLETTVIVGNSHLSIPVVSGSGTLKSIKVKFHANVDSSAIVNTLFFSYLPPTITSIVAQNSIIIIQGSNFIDDTTITQLYVAGKQVEVETATFNVISSKFNSVPYNDNLTVSIRLVVDGQEVSQVVQPPNAVHKLYEPLPNFYSIGGYVEIPGQYLTYDNTIMNMTINGITFEIESSTSDMYLIKYDPISPGNYPFEFNLLGYQLKSSITVRSVDTSPCKGTPTCGGPSQGICVENHCECLDGWKGEICDSQVIALPPPSTPSTDQPSYITSSNNIGLQVSIKSVRELNFNQNLIREQPLSSWTFNQNSTSEKQSLFYTTSPFTNCSIEVSIDYFNKDSIVQFANINSTKHSGTIKYSIRINSWPFIQKTNQLQLIFQSTIKDNDNSKDSCSYKTIEYEDNDNVQNVKTVDIQLNDKTFSSSFSELAVVDGLVRKVNNVIILNSDQDENDSNTQSQSFIGINTPYHNDYIIIDPDFSLLVSYVPPEDKEGSICSSPSKSKLTKAQLAGIIVAASVVFIVAVIIFGYLLYSKSLKAKLFFHSVNTKLSVK</sequence>
<keyword evidence="1" id="KW-0812">Transmembrane</keyword>
<proteinExistence type="predicted"/>
<evidence type="ECO:0000313" key="4">
    <source>
        <dbReference type="EMBL" id="KYQ88585.1"/>
    </source>
</evidence>
<dbReference type="STRING" id="361077.A0A151Z3R3"/>
<feature type="domain" description="DUF7949" evidence="3">
    <location>
        <begin position="680"/>
        <end position="714"/>
    </location>
</feature>